<reference evidence="1" key="1">
    <citation type="submission" date="2014-05" db="EMBL/GenBank/DDBJ databases">
        <authorList>
            <person name="Chronopoulou M."/>
        </authorList>
    </citation>
    <scope>NUCLEOTIDE SEQUENCE</scope>
    <source>
        <tissue evidence="1">Whole organism</tissue>
    </source>
</reference>
<name>A0A0K2V9L4_LEPSM</name>
<protein>
    <submittedName>
        <fullName evidence="1">Uncharacterized protein</fullName>
    </submittedName>
</protein>
<dbReference type="AlphaFoldDB" id="A0A0K2V9L4"/>
<sequence length="39" mass="4786">MIDMNAELPRNTKNNWKYVLKLHSLFFYTRRLTHSSFVL</sequence>
<organism evidence="1">
    <name type="scientific">Lepeophtheirus salmonis</name>
    <name type="common">Salmon louse</name>
    <name type="synonym">Caligus salmonis</name>
    <dbReference type="NCBI Taxonomy" id="72036"/>
    <lineage>
        <taxon>Eukaryota</taxon>
        <taxon>Metazoa</taxon>
        <taxon>Ecdysozoa</taxon>
        <taxon>Arthropoda</taxon>
        <taxon>Crustacea</taxon>
        <taxon>Multicrustacea</taxon>
        <taxon>Hexanauplia</taxon>
        <taxon>Copepoda</taxon>
        <taxon>Siphonostomatoida</taxon>
        <taxon>Caligidae</taxon>
        <taxon>Lepeophtheirus</taxon>
    </lineage>
</organism>
<accession>A0A0K2V9L4</accession>
<proteinExistence type="predicted"/>
<evidence type="ECO:0000313" key="1">
    <source>
        <dbReference type="EMBL" id="CDW47010.1"/>
    </source>
</evidence>
<dbReference type="EMBL" id="HACA01029649">
    <property type="protein sequence ID" value="CDW47010.1"/>
    <property type="molecule type" value="Transcribed_RNA"/>
</dbReference>